<protein>
    <submittedName>
        <fullName evidence="2">Uncharacterized protein</fullName>
    </submittedName>
</protein>
<evidence type="ECO:0000256" key="1">
    <source>
        <dbReference type="SAM" id="Phobius"/>
    </source>
</evidence>
<proteinExistence type="predicted"/>
<feature type="transmembrane region" description="Helical" evidence="1">
    <location>
        <begin position="48"/>
        <end position="66"/>
    </location>
</feature>
<comment type="caution">
    <text evidence="2">The sequence shown here is derived from an EMBL/GenBank/DDBJ whole genome shotgun (WGS) entry which is preliminary data.</text>
</comment>
<feature type="transmembrane region" description="Helical" evidence="1">
    <location>
        <begin position="95"/>
        <end position="112"/>
    </location>
</feature>
<keyword evidence="1" id="KW-0812">Transmembrane</keyword>
<keyword evidence="3" id="KW-1185">Reference proteome</keyword>
<keyword evidence="1" id="KW-0472">Membrane</keyword>
<dbReference type="EMBL" id="JAPXFL010000002">
    <property type="protein sequence ID" value="KAK9510823.1"/>
    <property type="molecule type" value="Genomic_DNA"/>
</dbReference>
<gene>
    <name evidence="2" type="ORF">O3M35_005524</name>
</gene>
<accession>A0AAW1DIY8</accession>
<name>A0AAW1DIY8_9HEMI</name>
<dbReference type="Proteomes" id="UP001461498">
    <property type="component" value="Unassembled WGS sequence"/>
</dbReference>
<reference evidence="2 3" key="1">
    <citation type="submission" date="2022-12" db="EMBL/GenBank/DDBJ databases">
        <title>Chromosome-level genome assembly of true bugs.</title>
        <authorList>
            <person name="Ma L."/>
            <person name="Li H."/>
        </authorList>
    </citation>
    <scope>NUCLEOTIDE SEQUENCE [LARGE SCALE GENOMIC DNA]</scope>
    <source>
        <strain evidence="2">Lab_2022b</strain>
    </source>
</reference>
<evidence type="ECO:0000313" key="2">
    <source>
        <dbReference type="EMBL" id="KAK9510823.1"/>
    </source>
</evidence>
<feature type="transmembrane region" description="Helical" evidence="1">
    <location>
        <begin position="7"/>
        <end position="28"/>
    </location>
</feature>
<keyword evidence="1" id="KW-1133">Transmembrane helix</keyword>
<evidence type="ECO:0000313" key="3">
    <source>
        <dbReference type="Proteomes" id="UP001461498"/>
    </source>
</evidence>
<organism evidence="2 3">
    <name type="scientific">Rhynocoris fuscipes</name>
    <dbReference type="NCBI Taxonomy" id="488301"/>
    <lineage>
        <taxon>Eukaryota</taxon>
        <taxon>Metazoa</taxon>
        <taxon>Ecdysozoa</taxon>
        <taxon>Arthropoda</taxon>
        <taxon>Hexapoda</taxon>
        <taxon>Insecta</taxon>
        <taxon>Pterygota</taxon>
        <taxon>Neoptera</taxon>
        <taxon>Paraneoptera</taxon>
        <taxon>Hemiptera</taxon>
        <taxon>Heteroptera</taxon>
        <taxon>Panheteroptera</taxon>
        <taxon>Cimicomorpha</taxon>
        <taxon>Reduviidae</taxon>
        <taxon>Harpactorinae</taxon>
        <taxon>Harpactorini</taxon>
        <taxon>Rhynocoris</taxon>
    </lineage>
</organism>
<sequence>MICQGPGGLIITAFTIIAALTEAVFALYNVLYASNTWENTVKYVTEGGQVLAIYLCASFCGLVSALKRRDQDIINILKAMPLQEQYKSSVAYRKIFFKVLLLVPFFLFNFLFTEGKN</sequence>
<dbReference type="AlphaFoldDB" id="A0AAW1DIY8"/>